<keyword evidence="5" id="KW-0238">DNA-binding</keyword>
<keyword evidence="1 6" id="KW-0547">Nucleotide-binding</keyword>
<dbReference type="GO" id="GO:0016787">
    <property type="term" value="F:hydrolase activity"/>
    <property type="evidence" value="ECO:0007669"/>
    <property type="project" value="UniProtKB-UniRule"/>
</dbReference>
<keyword evidence="2 6" id="KW-0378">Hydrolase</keyword>
<dbReference type="GO" id="GO:0003677">
    <property type="term" value="F:DNA binding"/>
    <property type="evidence" value="ECO:0007669"/>
    <property type="project" value="UniProtKB-KW"/>
</dbReference>
<accession>A0A8T8E3H3</accession>
<evidence type="ECO:0000259" key="8">
    <source>
        <dbReference type="PROSITE" id="PS51198"/>
    </source>
</evidence>
<dbReference type="Gene3D" id="3.40.50.300">
    <property type="entry name" value="P-loop containing nucleotide triphosphate hydrolases"/>
    <property type="match status" value="2"/>
</dbReference>
<dbReference type="OrthoDB" id="203178at2157"/>
<dbReference type="GO" id="GO:0005524">
    <property type="term" value="F:ATP binding"/>
    <property type="evidence" value="ECO:0007669"/>
    <property type="project" value="UniProtKB-UniRule"/>
</dbReference>
<dbReference type="PANTHER" id="PTHR11070:SF2">
    <property type="entry name" value="ATP-DEPENDENT DNA HELICASE SRS2"/>
    <property type="match status" value="1"/>
</dbReference>
<evidence type="ECO:0000256" key="7">
    <source>
        <dbReference type="SAM" id="MobiDB-lite"/>
    </source>
</evidence>
<organism evidence="9 10">
    <name type="scientific">Haloterrigena salifodinae</name>
    <dbReference type="NCBI Taxonomy" id="2675099"/>
    <lineage>
        <taxon>Archaea</taxon>
        <taxon>Methanobacteriati</taxon>
        <taxon>Methanobacteriota</taxon>
        <taxon>Stenosarchaea group</taxon>
        <taxon>Halobacteria</taxon>
        <taxon>Halobacteriales</taxon>
        <taxon>Natrialbaceae</taxon>
        <taxon>Haloterrigena</taxon>
    </lineage>
</organism>
<dbReference type="AlphaFoldDB" id="A0A8T8E3H3"/>
<gene>
    <name evidence="9" type="ORF">JMJ58_05295</name>
</gene>
<feature type="domain" description="UvrD-like helicase ATP-binding" evidence="8">
    <location>
        <begin position="17"/>
        <end position="337"/>
    </location>
</feature>
<dbReference type="SUPFAM" id="SSF52540">
    <property type="entry name" value="P-loop containing nucleoside triphosphate hydrolases"/>
    <property type="match status" value="1"/>
</dbReference>
<sequence length="661" mass="73547">MNIPEWLSERVGDDLKDAEIKGGDEYPPMPGQSVKLHGPPGTGKTTQLSLRVAILIEEHDVNPEDIAWVTYRRSLADEITDKLVDWGVITSSEVRDLDDWSTVHAVSNGVTGLLDRDRRDDDRNSLGPAVTEREKVAFSRGVLDVPFFPSEPWEQTRGQLLLNTFAWLSKNLYEPGNVAHARSCPMWDDLAREWPGIENEYEDLYETWAQWKQNNDLYEFHELLETALNSAVAPTSDVLIIDEYHDAYPLMAAVAEKWMDAADTVMVAGDPDQVVNAFRGASPEFFEQLDMPTVLLDETWRVPEEHWWMAARVLKQERSAPPVERKTRGRISEYRSPSMEYSRDQKRWLVPDPDTEASPAWLVDRHGTDMIFLTRTQKQAQGVSAALDRAGIFHTAQDDVGGWDSINERRHLFNALQKLRSLNPAAFGAAQGRLRQFDDSGKAPRSVRLSVDETIALLNHAEACYLAQSRSDTDSVVTTLRMDSDKETVTADEVDEWAGEKFWTRYTAGAASVEHTNKGSLDAQDMRAIEAALTRYDSTCIPDSIDTKVWTIHASKGSEAAHTVVYDGVTGRIQTGMGESEETAENEARTWYVALTRASEHVHLMRGGFTWTKPYLPSDLAPTAGNAAERAIENGDVLAATTESGSDDGATGGATGVSASD</sequence>
<dbReference type="InterPro" id="IPR000212">
    <property type="entry name" value="DNA_helicase_UvrD/REP"/>
</dbReference>
<dbReference type="PANTHER" id="PTHR11070">
    <property type="entry name" value="UVRD / RECB / PCRA DNA HELICASE FAMILY MEMBER"/>
    <property type="match status" value="1"/>
</dbReference>
<feature type="region of interest" description="Disordered" evidence="7">
    <location>
        <begin position="23"/>
        <end position="42"/>
    </location>
</feature>
<feature type="binding site" evidence="6">
    <location>
        <begin position="38"/>
        <end position="45"/>
    </location>
    <ligand>
        <name>ATP</name>
        <dbReference type="ChEBI" id="CHEBI:30616"/>
    </ligand>
</feature>
<dbReference type="Pfam" id="PF00580">
    <property type="entry name" value="UvrD-helicase"/>
    <property type="match status" value="1"/>
</dbReference>
<dbReference type="InterPro" id="IPR014016">
    <property type="entry name" value="UvrD-like_ATP-bd"/>
</dbReference>
<dbReference type="InterPro" id="IPR013986">
    <property type="entry name" value="DExx_box_DNA_helicase_dom_sf"/>
</dbReference>
<evidence type="ECO:0000256" key="4">
    <source>
        <dbReference type="ARBA" id="ARBA00022840"/>
    </source>
</evidence>
<dbReference type="Proteomes" id="UP000637819">
    <property type="component" value="Chromosome"/>
</dbReference>
<protein>
    <submittedName>
        <fullName evidence="9">ATP-dependent helicase</fullName>
    </submittedName>
</protein>
<dbReference type="RefSeq" id="WP_204748616.1">
    <property type="nucleotide sequence ID" value="NZ_CP069188.1"/>
</dbReference>
<proteinExistence type="predicted"/>
<evidence type="ECO:0000256" key="6">
    <source>
        <dbReference type="PROSITE-ProRule" id="PRU00560"/>
    </source>
</evidence>
<evidence type="ECO:0000313" key="10">
    <source>
        <dbReference type="Proteomes" id="UP000637819"/>
    </source>
</evidence>
<dbReference type="PROSITE" id="PS51198">
    <property type="entry name" value="UVRD_HELICASE_ATP_BIND"/>
    <property type="match status" value="1"/>
</dbReference>
<dbReference type="InterPro" id="IPR027417">
    <property type="entry name" value="P-loop_NTPase"/>
</dbReference>
<evidence type="ECO:0000256" key="1">
    <source>
        <dbReference type="ARBA" id="ARBA00022741"/>
    </source>
</evidence>
<reference evidence="9 10" key="1">
    <citation type="submission" date="2021-01" db="EMBL/GenBank/DDBJ databases">
        <title>Genome Sequence and Methylation Pattern of Haloterrigena salifodinae BOL5-1, An Extremely Halophilic Archaeon from a Bolivian Salt Mine.</title>
        <authorList>
            <person name="DasSarma P."/>
            <person name="Anton B.P."/>
            <person name="DasSarma S.L."/>
            <person name="von Ehrenheim H.A.L."/>
            <person name="Martinez F.L."/>
            <person name="Guzman D."/>
            <person name="Roberts R.J."/>
            <person name="DasSarma S."/>
        </authorList>
    </citation>
    <scope>NUCLEOTIDE SEQUENCE [LARGE SCALE GENOMIC DNA]</scope>
    <source>
        <strain evidence="9 10">BOL5-1</strain>
    </source>
</reference>
<dbReference type="KEGG" id="hsal:JMJ58_05295"/>
<evidence type="ECO:0000256" key="3">
    <source>
        <dbReference type="ARBA" id="ARBA00022806"/>
    </source>
</evidence>
<dbReference type="GO" id="GO:0000725">
    <property type="term" value="P:recombinational repair"/>
    <property type="evidence" value="ECO:0007669"/>
    <property type="project" value="TreeGrafter"/>
</dbReference>
<name>A0A8T8E3H3_9EURY</name>
<evidence type="ECO:0000256" key="2">
    <source>
        <dbReference type="ARBA" id="ARBA00022801"/>
    </source>
</evidence>
<dbReference type="GO" id="GO:0043138">
    <property type="term" value="F:3'-5' DNA helicase activity"/>
    <property type="evidence" value="ECO:0007669"/>
    <property type="project" value="TreeGrafter"/>
</dbReference>
<dbReference type="Gene3D" id="1.10.10.160">
    <property type="match status" value="1"/>
</dbReference>
<dbReference type="EMBL" id="CP069188">
    <property type="protein sequence ID" value="QRV16308.1"/>
    <property type="molecule type" value="Genomic_DNA"/>
</dbReference>
<feature type="region of interest" description="Disordered" evidence="7">
    <location>
        <begin position="635"/>
        <end position="661"/>
    </location>
</feature>
<dbReference type="GeneID" id="62874517"/>
<evidence type="ECO:0000313" key="9">
    <source>
        <dbReference type="EMBL" id="QRV16308.1"/>
    </source>
</evidence>
<keyword evidence="10" id="KW-1185">Reference proteome</keyword>
<keyword evidence="3 6" id="KW-0347">Helicase</keyword>
<keyword evidence="4 6" id="KW-0067">ATP-binding</keyword>
<evidence type="ECO:0000256" key="5">
    <source>
        <dbReference type="ARBA" id="ARBA00023125"/>
    </source>
</evidence>